<evidence type="ECO:0000256" key="2">
    <source>
        <dbReference type="ARBA" id="ARBA00023242"/>
    </source>
</evidence>
<feature type="region of interest" description="Disordered" evidence="4">
    <location>
        <begin position="645"/>
        <end position="665"/>
    </location>
</feature>
<evidence type="ECO:0000313" key="7">
    <source>
        <dbReference type="Proteomes" id="UP000322225"/>
    </source>
</evidence>
<reference evidence="6" key="1">
    <citation type="submission" date="2017-08" db="EMBL/GenBank/DDBJ databases">
        <authorList>
            <person name="Cuomo C."/>
            <person name="Billmyre B."/>
            <person name="Heitman J."/>
        </authorList>
    </citation>
    <scope>NUCLEOTIDE SEQUENCE</scope>
    <source>
        <strain evidence="6">CBS 12478</strain>
    </source>
</reference>
<sequence length="726" mass="77155">MSVAIPSPSPLATRRPSTIMSKPAPRIQSRPSTSTQPSRPMAPRPSSTASTPIPRPAVSATPSTSASGKIAIPRTAPAASASASTARPPPVSRTSSSSASTATTSAGAAASVVPGKDTSSSAGKIFAKPSKEWVLPERAKPGRKVSAEEPDNKRQSQNRLSQRAHRARRTDYIQTLEERLRQYEANEIHSNVRLQEVARALKADNERLKAEVTALQTTCMEYNGERDVWELERRTMKDTLREMRIELEAMRAGRGIDTIVRMEVDQSTIDSLVPGPSIPRRQSNTVQITATTRNAVTLQACPICPDPDPDCPCQQPQQQQTYSQDLTLASSSHDHHHDHSHGSSTCGLCHSTEECLCRVVEEDIKPDISSSPSNTFKSDEGCGLCTGGGFCACRAGLSESPRISNGSQTLSAPAEVSGVVRAPVAALPLRLRSKNSGLSKAPIWAINATPLPAVARSPEAVCTGDPSNCDACRNDSFGREFCQHLFEATDSSTDFKPCSTCPGNCMNIKSLLSPSPEHANHASSSTAPSTSSSHLRTPPSVNAEDEMPLAPLQMACCGNPELCGGHHGGGGGCTGDVVAIGGSSGLDDSSSSVQAREVQDEIDHSTLRPDQAWKQLKAHPNAKFASLALLADVVARRTKCLGPRVEMSPLPPSPVPAPATPAPATSTIRASSVTSNATMTAQARKRQFEIETSGLRDALKLLDKATPAPSSPIEAERELKRRRVDL</sequence>
<dbReference type="GeneID" id="43585480"/>
<dbReference type="GO" id="GO:0000976">
    <property type="term" value="F:transcription cis-regulatory region binding"/>
    <property type="evidence" value="ECO:0007669"/>
    <property type="project" value="InterPro"/>
</dbReference>
<feature type="region of interest" description="Disordered" evidence="4">
    <location>
        <begin position="516"/>
        <end position="544"/>
    </location>
</feature>
<accession>A0AAJ8LK34</accession>
<feature type="compositionally biased region" description="Low complexity" evidence="4">
    <location>
        <begin position="56"/>
        <end position="115"/>
    </location>
</feature>
<evidence type="ECO:0000256" key="3">
    <source>
        <dbReference type="SAM" id="Coils"/>
    </source>
</evidence>
<comment type="subcellular location">
    <subcellularLocation>
        <location evidence="1">Nucleus</location>
    </subcellularLocation>
</comment>
<reference evidence="6" key="2">
    <citation type="submission" date="2024-01" db="EMBL/GenBank/DDBJ databases">
        <title>Comparative genomics of Cryptococcus and Kwoniella reveals pathogenesis evolution and contrasting modes of karyotype evolution via chromosome fusion or intercentromeric recombination.</title>
        <authorList>
            <person name="Coelho M.A."/>
            <person name="David-Palma M."/>
            <person name="Shea T."/>
            <person name="Bowers K."/>
            <person name="McGinley-Smith S."/>
            <person name="Mohammad A.W."/>
            <person name="Gnirke A."/>
            <person name="Yurkov A.M."/>
            <person name="Nowrousian M."/>
            <person name="Sun S."/>
            <person name="Cuomo C.A."/>
            <person name="Heitman J."/>
        </authorList>
    </citation>
    <scope>NUCLEOTIDE SEQUENCE</scope>
    <source>
        <strain evidence="6">CBS 12478</strain>
    </source>
</reference>
<feature type="compositionally biased region" description="Pro residues" evidence="4">
    <location>
        <begin position="649"/>
        <end position="661"/>
    </location>
</feature>
<feature type="region of interest" description="Disordered" evidence="4">
    <location>
        <begin position="1"/>
        <end position="167"/>
    </location>
</feature>
<dbReference type="EMBL" id="CP144055">
    <property type="protein sequence ID" value="WWD18539.1"/>
    <property type="molecule type" value="Genomic_DNA"/>
</dbReference>
<dbReference type="GO" id="GO:0001228">
    <property type="term" value="F:DNA-binding transcription activator activity, RNA polymerase II-specific"/>
    <property type="evidence" value="ECO:0007669"/>
    <property type="project" value="TreeGrafter"/>
</dbReference>
<dbReference type="SUPFAM" id="SSF57959">
    <property type="entry name" value="Leucine zipper domain"/>
    <property type="match status" value="1"/>
</dbReference>
<dbReference type="Proteomes" id="UP000322225">
    <property type="component" value="Chromosome 5"/>
</dbReference>
<feature type="compositionally biased region" description="Basic and acidic residues" evidence="4">
    <location>
        <begin position="714"/>
        <end position="726"/>
    </location>
</feature>
<feature type="region of interest" description="Disordered" evidence="4">
    <location>
        <begin position="322"/>
        <end position="343"/>
    </location>
</feature>
<keyword evidence="7" id="KW-1185">Reference proteome</keyword>
<keyword evidence="2" id="KW-0539">Nucleus</keyword>
<dbReference type="SMART" id="SM00338">
    <property type="entry name" value="BRLZ"/>
    <property type="match status" value="1"/>
</dbReference>
<feature type="compositionally biased region" description="Low complexity" evidence="4">
    <location>
        <begin position="522"/>
        <end position="533"/>
    </location>
</feature>
<protein>
    <recommendedName>
        <fullName evidence="5">BZIP domain-containing protein</fullName>
    </recommendedName>
</protein>
<feature type="compositionally biased region" description="Basic and acidic residues" evidence="4">
    <location>
        <begin position="129"/>
        <end position="154"/>
    </location>
</feature>
<dbReference type="Pfam" id="PF10297">
    <property type="entry name" value="Hap4_Hap_bind"/>
    <property type="match status" value="1"/>
</dbReference>
<evidence type="ECO:0000256" key="1">
    <source>
        <dbReference type="ARBA" id="ARBA00004123"/>
    </source>
</evidence>
<organism evidence="6 7">
    <name type="scientific">Kwoniella shandongensis</name>
    <dbReference type="NCBI Taxonomy" id="1734106"/>
    <lineage>
        <taxon>Eukaryota</taxon>
        <taxon>Fungi</taxon>
        <taxon>Dikarya</taxon>
        <taxon>Basidiomycota</taxon>
        <taxon>Agaricomycotina</taxon>
        <taxon>Tremellomycetes</taxon>
        <taxon>Tremellales</taxon>
        <taxon>Cryptococcaceae</taxon>
        <taxon>Kwoniella</taxon>
    </lineage>
</organism>
<name>A0AAJ8LK34_9TREE</name>
<dbReference type="PANTHER" id="PTHR40621:SF7">
    <property type="entry name" value="BZIP DOMAIN-CONTAINING PROTEIN"/>
    <property type="match status" value="1"/>
</dbReference>
<dbReference type="RefSeq" id="XP_031864266.2">
    <property type="nucleotide sequence ID" value="XM_032001376.2"/>
</dbReference>
<dbReference type="KEGG" id="ksn:43585480"/>
<dbReference type="InterPro" id="IPR050936">
    <property type="entry name" value="AP-1-like"/>
</dbReference>
<dbReference type="CDD" id="cd14688">
    <property type="entry name" value="bZIP_YAP"/>
    <property type="match status" value="1"/>
</dbReference>
<feature type="region of interest" description="Disordered" evidence="4">
    <location>
        <begin position="702"/>
        <end position="726"/>
    </location>
</feature>
<dbReference type="Gene3D" id="1.20.5.170">
    <property type="match status" value="1"/>
</dbReference>
<evidence type="ECO:0000259" key="5">
    <source>
        <dbReference type="PROSITE" id="PS00036"/>
    </source>
</evidence>
<keyword evidence="3" id="KW-0175">Coiled coil</keyword>
<evidence type="ECO:0000256" key="4">
    <source>
        <dbReference type="SAM" id="MobiDB-lite"/>
    </source>
</evidence>
<dbReference type="InterPro" id="IPR046347">
    <property type="entry name" value="bZIP_sf"/>
</dbReference>
<evidence type="ECO:0000313" key="6">
    <source>
        <dbReference type="EMBL" id="WWD18539.1"/>
    </source>
</evidence>
<dbReference type="InterPro" id="IPR018287">
    <property type="entry name" value="Hap4_TF_heteromerisation"/>
</dbReference>
<dbReference type="PROSITE" id="PS00036">
    <property type="entry name" value="BZIP_BASIC"/>
    <property type="match status" value="1"/>
</dbReference>
<feature type="coiled-coil region" evidence="3">
    <location>
        <begin position="191"/>
        <end position="225"/>
    </location>
</feature>
<dbReference type="InterPro" id="IPR004827">
    <property type="entry name" value="bZIP"/>
</dbReference>
<feature type="compositionally biased region" description="Low complexity" evidence="4">
    <location>
        <begin position="28"/>
        <end position="39"/>
    </location>
</feature>
<dbReference type="GO" id="GO:0090575">
    <property type="term" value="C:RNA polymerase II transcription regulator complex"/>
    <property type="evidence" value="ECO:0007669"/>
    <property type="project" value="TreeGrafter"/>
</dbReference>
<feature type="domain" description="BZIP" evidence="5">
    <location>
        <begin position="153"/>
        <end position="168"/>
    </location>
</feature>
<dbReference type="AlphaFoldDB" id="A0AAJ8LK34"/>
<dbReference type="PANTHER" id="PTHR40621">
    <property type="entry name" value="TRANSCRIPTION FACTOR KAPC-RELATED"/>
    <property type="match status" value="1"/>
</dbReference>
<gene>
    <name evidence="6" type="ORF">CI109_102992</name>
</gene>
<proteinExistence type="predicted"/>
<feature type="compositionally biased region" description="Basic and acidic residues" evidence="4">
    <location>
        <begin position="332"/>
        <end position="341"/>
    </location>
</feature>